<dbReference type="Pfam" id="PF02085">
    <property type="entry name" value="Cytochrom_CIII"/>
    <property type="match status" value="1"/>
</dbReference>
<evidence type="ECO:0000256" key="5">
    <source>
        <dbReference type="ARBA" id="ARBA00023004"/>
    </source>
</evidence>
<feature type="binding site" description="axial binding residue" evidence="6">
    <location>
        <position position="131"/>
    </location>
    <ligand>
        <name>heme c</name>
        <dbReference type="ChEBI" id="CHEBI:61717"/>
        <label>1</label>
    </ligand>
    <ligandPart>
        <name>Fe</name>
        <dbReference type="ChEBI" id="CHEBI:18248"/>
    </ligandPart>
</feature>
<evidence type="ECO:0000313" key="9">
    <source>
        <dbReference type="EMBL" id="ACS80503.1"/>
    </source>
</evidence>
<evidence type="ECO:0000256" key="2">
    <source>
        <dbReference type="ARBA" id="ARBA00022617"/>
    </source>
</evidence>
<feature type="binding site" description="axial binding residue" evidence="6">
    <location>
        <position position="105"/>
    </location>
    <ligand>
        <name>heme c</name>
        <dbReference type="ChEBI" id="CHEBI:61717"/>
        <label>1</label>
    </ligand>
    <ligandPart>
        <name>Fe</name>
        <dbReference type="ChEBI" id="CHEBI:18248"/>
    </ligandPart>
</feature>
<dbReference type="RefSeq" id="WP_015852319.1">
    <property type="nucleotide sequence ID" value="NC_012881.1"/>
</dbReference>
<evidence type="ECO:0000259" key="8">
    <source>
        <dbReference type="Pfam" id="PF02085"/>
    </source>
</evidence>
<dbReference type="OrthoDB" id="5418612at2"/>
<dbReference type="AlphaFoldDB" id="C6BXX3"/>
<keyword evidence="7" id="KW-0812">Transmembrane</keyword>
<dbReference type="STRING" id="526222.Desal_2447"/>
<feature type="binding site" description="axial binding residue" evidence="6">
    <location>
        <position position="84"/>
    </location>
    <ligand>
        <name>heme c</name>
        <dbReference type="ChEBI" id="CHEBI:61717"/>
        <label>1</label>
    </ligand>
    <ligandPart>
        <name>Fe</name>
        <dbReference type="ChEBI" id="CHEBI:18248"/>
    </ligandPart>
</feature>
<keyword evidence="2 6" id="KW-0349">Heme</keyword>
<feature type="binding site" description="axial binding residue" evidence="6">
    <location>
        <position position="87"/>
    </location>
    <ligand>
        <name>heme c</name>
        <dbReference type="ChEBI" id="CHEBI:61717"/>
        <label>1</label>
    </ligand>
    <ligandPart>
        <name>Fe</name>
        <dbReference type="ChEBI" id="CHEBI:18248"/>
    </ligandPart>
</feature>
<dbReference type="GO" id="GO:0020037">
    <property type="term" value="F:heme binding"/>
    <property type="evidence" value="ECO:0007669"/>
    <property type="project" value="InterPro"/>
</dbReference>
<dbReference type="eggNOG" id="ENOG50338VN">
    <property type="taxonomic scope" value="Bacteria"/>
</dbReference>
<feature type="binding site" description="axial binding residue" evidence="6">
    <location>
        <position position="135"/>
    </location>
    <ligand>
        <name>heme c</name>
        <dbReference type="ChEBI" id="CHEBI:61717"/>
        <label>1</label>
    </ligand>
    <ligandPart>
        <name>Fe</name>
        <dbReference type="ChEBI" id="CHEBI:18248"/>
    </ligandPart>
</feature>
<feature type="binding site" description="axial binding residue" evidence="6">
    <location>
        <position position="106"/>
    </location>
    <ligand>
        <name>heme c</name>
        <dbReference type="ChEBI" id="CHEBI:61717"/>
        <label>1</label>
    </ligand>
    <ligandPart>
        <name>Fe</name>
        <dbReference type="ChEBI" id="CHEBI:18248"/>
    </ligandPart>
</feature>
<keyword evidence="7" id="KW-1133">Transmembrane helix</keyword>
<keyword evidence="10" id="KW-1185">Reference proteome</keyword>
<dbReference type="InterPro" id="IPR002322">
    <property type="entry name" value="Cyt_c_III"/>
</dbReference>
<feature type="binding site" description="axial binding residue" evidence="6">
    <location>
        <position position="157"/>
    </location>
    <ligand>
        <name>heme c</name>
        <dbReference type="ChEBI" id="CHEBI:61717"/>
        <label>1</label>
    </ligand>
    <ligandPart>
        <name>Fe</name>
        <dbReference type="ChEBI" id="CHEBI:18248"/>
    </ligandPart>
</feature>
<dbReference type="PRINTS" id="PR00609">
    <property type="entry name" value="CYTOCHROMEC3"/>
</dbReference>
<feature type="domain" description="Class III cytochrome C" evidence="8">
    <location>
        <begin position="59"/>
        <end position="157"/>
    </location>
</feature>
<keyword evidence="3 6" id="KW-0479">Metal-binding</keyword>
<feature type="binding site" description="axial binding residue" evidence="6">
    <location>
        <position position="134"/>
    </location>
    <ligand>
        <name>heme c</name>
        <dbReference type="ChEBI" id="CHEBI:61717"/>
        <label>1</label>
    </ligand>
    <ligandPart>
        <name>Fe</name>
        <dbReference type="ChEBI" id="CHEBI:18248"/>
    </ligandPart>
</feature>
<reference evidence="9 10" key="1">
    <citation type="submission" date="2009-06" db="EMBL/GenBank/DDBJ databases">
        <title>Complete sequence of Desulfovibrio salexigens DSM 2638.</title>
        <authorList>
            <consortium name="US DOE Joint Genome Institute"/>
            <person name="Lucas S."/>
            <person name="Copeland A."/>
            <person name="Lapidus A."/>
            <person name="Glavina del Rio T."/>
            <person name="Tice H."/>
            <person name="Bruce D."/>
            <person name="Goodwin L."/>
            <person name="Pitluck S."/>
            <person name="Munk A.C."/>
            <person name="Brettin T."/>
            <person name="Detter J.C."/>
            <person name="Han C."/>
            <person name="Tapia R."/>
            <person name="Larimer F."/>
            <person name="Land M."/>
            <person name="Hauser L."/>
            <person name="Kyrpides N."/>
            <person name="Anderson I."/>
            <person name="Wall J.D."/>
            <person name="Arkin A.P."/>
            <person name="Dehal P."/>
            <person name="Chivian D."/>
            <person name="Giles B."/>
            <person name="Hazen T.C."/>
        </authorList>
    </citation>
    <scope>NUCLEOTIDE SEQUENCE [LARGE SCALE GENOMIC DNA]</scope>
    <source>
        <strain evidence="10">ATCC 14822 / DSM 2638 / NCIMB 8403 / VKM B-1763</strain>
    </source>
</reference>
<dbReference type="KEGG" id="dsa:Desal_2447"/>
<accession>C6BXX3</accession>
<keyword evidence="1" id="KW-0813">Transport</keyword>
<evidence type="ECO:0000256" key="6">
    <source>
        <dbReference type="PIRSR" id="PIRSR602322-1"/>
    </source>
</evidence>
<evidence type="ECO:0000256" key="7">
    <source>
        <dbReference type="SAM" id="Phobius"/>
    </source>
</evidence>
<feature type="transmembrane region" description="Helical" evidence="7">
    <location>
        <begin position="6"/>
        <end position="24"/>
    </location>
</feature>
<keyword evidence="5 6" id="KW-0408">Iron</keyword>
<sequence>MKTNFLYVGAAVVFAVLVIVYSTATSNLSEEIASISGNEKVEIVSEELVVRFPVNLEFKRPEVLNQVRFTPVKFSHFDHQDVNCSKCHHTWDGKSQIKSCAAPGCHDNLKQKAAPHSYFKAFHTLQSDISCRGCHVKMNKAGETDIATAPCANNACHPKQERAHN</sequence>
<feature type="binding site" description="axial binding residue" evidence="6">
    <location>
        <position position="156"/>
    </location>
    <ligand>
        <name>heme c</name>
        <dbReference type="ChEBI" id="CHEBI:61717"/>
        <label>1</label>
    </ligand>
    <ligandPart>
        <name>Fe</name>
        <dbReference type="ChEBI" id="CHEBI:18248"/>
    </ligandPart>
</feature>
<evidence type="ECO:0000256" key="4">
    <source>
        <dbReference type="ARBA" id="ARBA00022982"/>
    </source>
</evidence>
<proteinExistence type="predicted"/>
<gene>
    <name evidence="9" type="ordered locus">Desal_2447</name>
</gene>
<dbReference type="GO" id="GO:0009055">
    <property type="term" value="F:electron transfer activity"/>
    <property type="evidence" value="ECO:0007669"/>
    <property type="project" value="InterPro"/>
</dbReference>
<dbReference type="EMBL" id="CP001649">
    <property type="protein sequence ID" value="ACS80503.1"/>
    <property type="molecule type" value="Genomic_DNA"/>
</dbReference>
<dbReference type="Gene3D" id="3.90.10.10">
    <property type="entry name" value="Cytochrome C3"/>
    <property type="match status" value="1"/>
</dbReference>
<evidence type="ECO:0000256" key="1">
    <source>
        <dbReference type="ARBA" id="ARBA00022448"/>
    </source>
</evidence>
<protein>
    <submittedName>
        <fullName evidence="9">Cytochrome c class III</fullName>
    </submittedName>
</protein>
<dbReference type="CDD" id="cd08168">
    <property type="entry name" value="Cytochrom_C3"/>
    <property type="match status" value="1"/>
</dbReference>
<dbReference type="Proteomes" id="UP000002601">
    <property type="component" value="Chromosome"/>
</dbReference>
<dbReference type="GO" id="GO:0046872">
    <property type="term" value="F:metal ion binding"/>
    <property type="evidence" value="ECO:0007669"/>
    <property type="project" value="UniProtKB-KW"/>
</dbReference>
<evidence type="ECO:0000313" key="10">
    <source>
        <dbReference type="Proteomes" id="UP000002601"/>
    </source>
</evidence>
<organism evidence="9 10">
    <name type="scientific">Maridesulfovibrio salexigens (strain ATCC 14822 / DSM 2638 / NCIMB 8403 / VKM B-1763)</name>
    <name type="common">Desulfovibrio salexigens</name>
    <dbReference type="NCBI Taxonomy" id="526222"/>
    <lineage>
        <taxon>Bacteria</taxon>
        <taxon>Pseudomonadati</taxon>
        <taxon>Thermodesulfobacteriota</taxon>
        <taxon>Desulfovibrionia</taxon>
        <taxon>Desulfovibrionales</taxon>
        <taxon>Desulfovibrionaceae</taxon>
        <taxon>Maridesulfovibrio</taxon>
    </lineage>
</organism>
<comment type="cofactor">
    <cofactor evidence="6">
        <name>heme c</name>
        <dbReference type="ChEBI" id="CHEBI:61717"/>
    </cofactor>
    <text evidence="6">Binds 4 heme c groups covalently per monomer.</text>
</comment>
<dbReference type="InterPro" id="IPR020942">
    <property type="entry name" value="Cyt_c_III_dom"/>
</dbReference>
<dbReference type="HOGENOM" id="CLU_125874_0_0_7"/>
<dbReference type="SUPFAM" id="SSF48695">
    <property type="entry name" value="Multiheme cytochromes"/>
    <property type="match status" value="1"/>
</dbReference>
<keyword evidence="4" id="KW-0249">Electron transport</keyword>
<name>C6BXX3_MARSD</name>
<feature type="binding site" description="axial binding residue" evidence="6">
    <location>
        <position position="100"/>
    </location>
    <ligand>
        <name>heme c</name>
        <dbReference type="ChEBI" id="CHEBI:61717"/>
        <label>1</label>
    </ligand>
    <ligandPart>
        <name>Fe</name>
        <dbReference type="ChEBI" id="CHEBI:18248"/>
    </ligandPart>
</feature>
<feature type="binding site" description="axial binding residue" evidence="6">
    <location>
        <position position="88"/>
    </location>
    <ligand>
        <name>heme c</name>
        <dbReference type="ChEBI" id="CHEBI:61717"/>
        <label>1</label>
    </ligand>
    <ligandPart>
        <name>Fe</name>
        <dbReference type="ChEBI" id="CHEBI:18248"/>
    </ligandPart>
</feature>
<evidence type="ECO:0000256" key="3">
    <source>
        <dbReference type="ARBA" id="ARBA00022723"/>
    </source>
</evidence>
<keyword evidence="7" id="KW-0472">Membrane</keyword>
<feature type="binding site" description="axial binding residue" evidence="6">
    <location>
        <position position="76"/>
    </location>
    <ligand>
        <name>heme c</name>
        <dbReference type="ChEBI" id="CHEBI:61717"/>
        <label>1</label>
    </ligand>
    <ligandPart>
        <name>Fe</name>
        <dbReference type="ChEBI" id="CHEBI:18248"/>
    </ligandPart>
</feature>
<feature type="binding site" description="axial binding residue" evidence="6">
    <location>
        <position position="89"/>
    </location>
    <ligand>
        <name>heme c</name>
        <dbReference type="ChEBI" id="CHEBI:61717"/>
        <label>1</label>
    </ligand>
    <ligandPart>
        <name>Fe</name>
        <dbReference type="ChEBI" id="CHEBI:18248"/>
    </ligandPart>
</feature>
<feature type="binding site" description="axial binding residue" evidence="6">
    <location>
        <position position="79"/>
    </location>
    <ligand>
        <name>heme c</name>
        <dbReference type="ChEBI" id="CHEBI:61717"/>
        <label>1</label>
    </ligand>
    <ligandPart>
        <name>Fe</name>
        <dbReference type="ChEBI" id="CHEBI:18248"/>
    </ligandPart>
</feature>
<dbReference type="InterPro" id="IPR036280">
    <property type="entry name" value="Multihaem_cyt_sf"/>
</dbReference>